<keyword evidence="2" id="KW-0472">Membrane</keyword>
<proteinExistence type="predicted"/>
<accession>M0QPH6</accession>
<dbReference type="Proteomes" id="UP000011666">
    <property type="component" value="Unassembled WGS sequence"/>
</dbReference>
<feature type="transmembrane region" description="Helical" evidence="2">
    <location>
        <begin position="66"/>
        <end position="84"/>
    </location>
</feature>
<dbReference type="RefSeq" id="WP_007624517.1">
    <property type="nucleotide sequence ID" value="NZ_BANX01000035.1"/>
</dbReference>
<keyword evidence="2" id="KW-1133">Transmembrane helix</keyword>
<protein>
    <submittedName>
        <fullName evidence="3">Uncharacterized protein</fullName>
    </submittedName>
</protein>
<sequence length="176" mass="17336">MHPLTRTLDQVRGSVVGTSSAVTAIVGHAVAGGGLPDTTSAAIVVAVCAALGWAVAALGSASTSGPVTLVVTLVGGQAIAHLALTAMAHHHAAVWTSAMLGCHVAATIIAAGLAMGLESAAVAVLCAIVRSLMHLRTAPLGAAPMWVAHIASGPMSGRSRLRARPVGTRGPPAPVF</sequence>
<comment type="caution">
    <text evidence="3">The sequence shown here is derived from an EMBL/GenBank/DDBJ whole genome shotgun (WGS) entry which is preliminary data.</text>
</comment>
<gene>
    <name evidence="3" type="ORF">GS4_35_00390</name>
</gene>
<name>M0QPH6_9ACTN</name>
<evidence type="ECO:0000313" key="3">
    <source>
        <dbReference type="EMBL" id="GAC70463.1"/>
    </source>
</evidence>
<keyword evidence="4" id="KW-1185">Reference proteome</keyword>
<reference evidence="3 4" key="1">
    <citation type="submission" date="2013-01" db="EMBL/GenBank/DDBJ databases">
        <title>Whole genome shotgun sequence of Gordonia soli NBRC 108243.</title>
        <authorList>
            <person name="Isaki-Nakamura S."/>
            <person name="Hosoyama A."/>
            <person name="Tsuchikane K."/>
            <person name="Ando Y."/>
            <person name="Baba S."/>
            <person name="Ohji S."/>
            <person name="Hamada M."/>
            <person name="Tamura T."/>
            <person name="Yamazoe A."/>
            <person name="Yamazaki S."/>
            <person name="Fujita N."/>
        </authorList>
    </citation>
    <scope>NUCLEOTIDE SEQUENCE [LARGE SCALE GENOMIC DNA]</scope>
    <source>
        <strain evidence="3 4">NBRC 108243</strain>
    </source>
</reference>
<feature type="transmembrane region" description="Helical" evidence="2">
    <location>
        <begin position="40"/>
        <end position="59"/>
    </location>
</feature>
<dbReference type="eggNOG" id="ENOG5031J6G">
    <property type="taxonomic scope" value="Bacteria"/>
</dbReference>
<feature type="region of interest" description="Disordered" evidence="1">
    <location>
        <begin position="157"/>
        <end position="176"/>
    </location>
</feature>
<dbReference type="AlphaFoldDB" id="M0QPH6"/>
<evidence type="ECO:0000313" key="4">
    <source>
        <dbReference type="Proteomes" id="UP000011666"/>
    </source>
</evidence>
<evidence type="ECO:0000256" key="2">
    <source>
        <dbReference type="SAM" id="Phobius"/>
    </source>
</evidence>
<evidence type="ECO:0000256" key="1">
    <source>
        <dbReference type="SAM" id="MobiDB-lite"/>
    </source>
</evidence>
<keyword evidence="2" id="KW-0812">Transmembrane</keyword>
<dbReference type="EMBL" id="BANX01000035">
    <property type="protein sequence ID" value="GAC70463.1"/>
    <property type="molecule type" value="Genomic_DNA"/>
</dbReference>
<feature type="transmembrane region" description="Helical" evidence="2">
    <location>
        <begin position="104"/>
        <end position="129"/>
    </location>
</feature>
<organism evidence="3 4">
    <name type="scientific">Gordonia soli NBRC 108243</name>
    <dbReference type="NCBI Taxonomy" id="1223545"/>
    <lineage>
        <taxon>Bacteria</taxon>
        <taxon>Bacillati</taxon>
        <taxon>Actinomycetota</taxon>
        <taxon>Actinomycetes</taxon>
        <taxon>Mycobacteriales</taxon>
        <taxon>Gordoniaceae</taxon>
        <taxon>Gordonia</taxon>
    </lineage>
</organism>